<evidence type="ECO:0000256" key="2">
    <source>
        <dbReference type="SAM" id="SignalP"/>
    </source>
</evidence>
<dbReference type="RefSeq" id="WP_176140940.1">
    <property type="nucleotide sequence ID" value="NZ_FUZF01000001.1"/>
</dbReference>
<sequence>MNKLILTFIIALLGLQTVGAQTNIYTVIANPGEKASSEIRLNWHQDLGSGKSYITYTQSADKNWKKAKTIEADQSICTVFDSIYSKRPNGEDFYEDARFIRNTIALHGLKANTEYQYKITSGTTPAADDHTIRNFKTAPKSDQWDMGIISDIHVYAPIPNRQRAGMAMIQQLEKQNKKPFDMMLHVGDLSAWGGSYSFWPTLYADSTFSQYVWAGVNGNHDDMTRKHAQSNAFFRNVNNNPTNGYGAQVGVSYYFTYGNTLFVMLNNEAMKSEEELAEAQQWVKNVVQNNPAKYLVVVSHYQWFMGGDGRSSQYTRWKDLFDELGVDLAISGNNHIYVRTNALYADKETDGTKGTVYIQTPSADNERGQTMGQLLQNQDLIKSRWTEGGNTVGALIMNANKKHLTLTLYDRVGNAIDQVTVKSKSKKK</sequence>
<dbReference type="InterPro" id="IPR039331">
    <property type="entry name" value="PAPs-like"/>
</dbReference>
<evidence type="ECO:0000256" key="1">
    <source>
        <dbReference type="ARBA" id="ARBA00022729"/>
    </source>
</evidence>
<dbReference type="EMBL" id="FUZF01000001">
    <property type="protein sequence ID" value="SKB36499.1"/>
    <property type="molecule type" value="Genomic_DNA"/>
</dbReference>
<keyword evidence="1 2" id="KW-0732">Signal</keyword>
<dbReference type="Pfam" id="PF00149">
    <property type="entry name" value="Metallophos"/>
    <property type="match status" value="1"/>
</dbReference>
<proteinExistence type="predicted"/>
<name>A0A1T5ANR2_9SPHI</name>
<dbReference type="Proteomes" id="UP000190150">
    <property type="component" value="Unassembled WGS sequence"/>
</dbReference>
<accession>A0A1T5ANR2</accession>
<reference evidence="5" key="1">
    <citation type="submission" date="2017-02" db="EMBL/GenBank/DDBJ databases">
        <authorList>
            <person name="Varghese N."/>
            <person name="Submissions S."/>
        </authorList>
    </citation>
    <scope>NUCLEOTIDE SEQUENCE [LARGE SCALE GENOMIC DNA]</scope>
    <source>
        <strain evidence="5">DSM 24091</strain>
    </source>
</reference>
<dbReference type="Gene3D" id="2.60.40.380">
    <property type="entry name" value="Purple acid phosphatase-like, N-terminal"/>
    <property type="match status" value="1"/>
</dbReference>
<dbReference type="Gene3D" id="3.60.21.10">
    <property type="match status" value="1"/>
</dbReference>
<feature type="chain" id="PRO_5012368870" evidence="2">
    <location>
        <begin position="21"/>
        <end position="428"/>
    </location>
</feature>
<dbReference type="AlphaFoldDB" id="A0A1T5ANR2"/>
<feature type="signal peptide" evidence="2">
    <location>
        <begin position="1"/>
        <end position="20"/>
    </location>
</feature>
<dbReference type="SUPFAM" id="SSF56300">
    <property type="entry name" value="Metallo-dependent phosphatases"/>
    <property type="match status" value="1"/>
</dbReference>
<dbReference type="PANTHER" id="PTHR22953">
    <property type="entry name" value="ACID PHOSPHATASE RELATED"/>
    <property type="match status" value="1"/>
</dbReference>
<gene>
    <name evidence="4" type="ORF">SAMN05660841_00038</name>
</gene>
<feature type="domain" description="Calcineurin-like phosphoesterase" evidence="3">
    <location>
        <begin position="148"/>
        <end position="336"/>
    </location>
</feature>
<dbReference type="GO" id="GO:0003993">
    <property type="term" value="F:acid phosphatase activity"/>
    <property type="evidence" value="ECO:0007669"/>
    <property type="project" value="InterPro"/>
</dbReference>
<organism evidence="4 5">
    <name type="scientific">Sphingobacterium nematocida</name>
    <dbReference type="NCBI Taxonomy" id="1513896"/>
    <lineage>
        <taxon>Bacteria</taxon>
        <taxon>Pseudomonadati</taxon>
        <taxon>Bacteroidota</taxon>
        <taxon>Sphingobacteriia</taxon>
        <taxon>Sphingobacteriales</taxon>
        <taxon>Sphingobacteriaceae</taxon>
        <taxon>Sphingobacterium</taxon>
    </lineage>
</organism>
<evidence type="ECO:0000313" key="5">
    <source>
        <dbReference type="Proteomes" id="UP000190150"/>
    </source>
</evidence>
<dbReference type="InterPro" id="IPR004843">
    <property type="entry name" value="Calcineurin-like_PHP"/>
</dbReference>
<protein>
    <submittedName>
        <fullName evidence="4">3',5'-cyclic AMP phosphodiesterase CpdA</fullName>
    </submittedName>
</protein>
<dbReference type="STRING" id="1513896.SAMN05660841_00038"/>
<evidence type="ECO:0000313" key="4">
    <source>
        <dbReference type="EMBL" id="SKB36499.1"/>
    </source>
</evidence>
<dbReference type="PANTHER" id="PTHR22953:SF153">
    <property type="entry name" value="PURPLE ACID PHOSPHATASE"/>
    <property type="match status" value="1"/>
</dbReference>
<dbReference type="InterPro" id="IPR029052">
    <property type="entry name" value="Metallo-depent_PP-like"/>
</dbReference>
<dbReference type="GO" id="GO:0046872">
    <property type="term" value="F:metal ion binding"/>
    <property type="evidence" value="ECO:0007669"/>
    <property type="project" value="InterPro"/>
</dbReference>
<dbReference type="InterPro" id="IPR008963">
    <property type="entry name" value="Purple_acid_Pase-like_N"/>
</dbReference>
<evidence type="ECO:0000259" key="3">
    <source>
        <dbReference type="Pfam" id="PF00149"/>
    </source>
</evidence>
<dbReference type="SUPFAM" id="SSF49363">
    <property type="entry name" value="Purple acid phosphatase, N-terminal domain"/>
    <property type="match status" value="1"/>
</dbReference>
<keyword evidence="5" id="KW-1185">Reference proteome</keyword>